<organism evidence="2 3">
    <name type="scientific">Madurella fahalii</name>
    <dbReference type="NCBI Taxonomy" id="1157608"/>
    <lineage>
        <taxon>Eukaryota</taxon>
        <taxon>Fungi</taxon>
        <taxon>Dikarya</taxon>
        <taxon>Ascomycota</taxon>
        <taxon>Pezizomycotina</taxon>
        <taxon>Sordariomycetes</taxon>
        <taxon>Sordariomycetidae</taxon>
        <taxon>Sordariales</taxon>
        <taxon>Sordariales incertae sedis</taxon>
        <taxon>Madurella</taxon>
    </lineage>
</organism>
<protein>
    <submittedName>
        <fullName evidence="2">Uncharacterized protein</fullName>
    </submittedName>
</protein>
<reference evidence="2 3" key="1">
    <citation type="submission" date="2024-09" db="EMBL/GenBank/DDBJ databases">
        <title>Itraconazole resistance in Madurella fahalii resulting from another homologue of gene encoding cytochrome P450 14-alpha sterol demethylase (CYP51).</title>
        <authorList>
            <person name="Yoshioka I."/>
            <person name="Fahal A.H."/>
            <person name="Kaneko S."/>
            <person name="Yaguchi T."/>
        </authorList>
    </citation>
    <scope>NUCLEOTIDE SEQUENCE [LARGE SCALE GENOMIC DNA]</scope>
    <source>
        <strain evidence="2 3">IFM 68171</strain>
    </source>
</reference>
<keyword evidence="3" id="KW-1185">Reference proteome</keyword>
<sequence length="327" mass="33575">MGAENENMSGANCPSACVTQGGSGSGSGGSGGGGGGGGGGGQHQVPTQLYFPYQQPPPYLDSIPGIDTSKTPLNLISEPAYYNPAPMVQSTATLHELNLAKECSDLHDKMTASTDAAGTMHIAKADLDRFLELFRQLSIPKRFHYQFRQPPGLGNGPEDGITASQASDLFHQGYRAAYANAFELGRRSAGSVAYKMHAGALAALGDRVSDLRLALDLGGLPPRAAAAVTAELAELDAAVQGLLAQARVAAATEGLSFDDMFQMAVNGKYAEYLGLAGADPTVEGWDSSAAAIVASEVATRLDADGTGQGGGGDMMEGGWQTGMDTGI</sequence>
<dbReference type="GeneID" id="98178980"/>
<name>A0ABQ0GJW9_9PEZI</name>
<dbReference type="EMBL" id="BAAFSV010000004">
    <property type="protein sequence ID" value="GAB1318027.1"/>
    <property type="molecule type" value="Genomic_DNA"/>
</dbReference>
<evidence type="ECO:0000313" key="2">
    <source>
        <dbReference type="EMBL" id="GAB1318027.1"/>
    </source>
</evidence>
<feature type="region of interest" description="Disordered" evidence="1">
    <location>
        <begin position="303"/>
        <end position="327"/>
    </location>
</feature>
<proteinExistence type="predicted"/>
<feature type="compositionally biased region" description="Gly residues" evidence="1">
    <location>
        <begin position="21"/>
        <end position="42"/>
    </location>
</feature>
<evidence type="ECO:0000256" key="1">
    <source>
        <dbReference type="SAM" id="MobiDB-lite"/>
    </source>
</evidence>
<accession>A0ABQ0GJW9</accession>
<comment type="caution">
    <text evidence="2">The sequence shown here is derived from an EMBL/GenBank/DDBJ whole genome shotgun (WGS) entry which is preliminary data.</text>
</comment>
<dbReference type="Proteomes" id="UP001628179">
    <property type="component" value="Unassembled WGS sequence"/>
</dbReference>
<gene>
    <name evidence="2" type="ORF">MFIFM68171_08237</name>
</gene>
<feature type="compositionally biased region" description="Low complexity" evidence="1">
    <location>
        <begin position="316"/>
        <end position="327"/>
    </location>
</feature>
<evidence type="ECO:0000313" key="3">
    <source>
        <dbReference type="Proteomes" id="UP001628179"/>
    </source>
</evidence>
<dbReference type="RefSeq" id="XP_070919758.1">
    <property type="nucleotide sequence ID" value="XM_071063657.1"/>
</dbReference>
<feature type="region of interest" description="Disordered" evidence="1">
    <location>
        <begin position="20"/>
        <end position="54"/>
    </location>
</feature>
<feature type="compositionally biased region" description="Gly residues" evidence="1">
    <location>
        <begin position="306"/>
        <end position="315"/>
    </location>
</feature>